<dbReference type="STRING" id="1120980.GCA_000745955_00008"/>
<dbReference type="EC" id="2.1.1.144" evidence="2"/>
<dbReference type="GO" id="GO:0030798">
    <property type="term" value="F:trans-aconitate 2-methyltransferase activity"/>
    <property type="evidence" value="ECO:0007669"/>
    <property type="project" value="UniProtKB-EC"/>
</dbReference>
<dbReference type="Gene3D" id="1.10.150.290">
    <property type="entry name" value="S-adenosyl-L-methionine-dependent methyltransferases"/>
    <property type="match status" value="1"/>
</dbReference>
<dbReference type="Gene3D" id="3.40.50.150">
    <property type="entry name" value="Vaccinia Virus protein VP39"/>
    <property type="match status" value="1"/>
</dbReference>
<dbReference type="InterPro" id="IPR029063">
    <property type="entry name" value="SAM-dependent_MTases_sf"/>
</dbReference>
<dbReference type="SUPFAM" id="SSF53335">
    <property type="entry name" value="S-adenosyl-L-methionine-dependent methyltransferases"/>
    <property type="match status" value="1"/>
</dbReference>
<feature type="domain" description="Methyltransferase" evidence="1">
    <location>
        <begin position="34"/>
        <end position="148"/>
    </location>
</feature>
<protein>
    <submittedName>
        <fullName evidence="2">Trans-aconitate 2-methyltransferase</fullName>
        <ecNumber evidence="2">2.1.1.144</ecNumber>
    </submittedName>
</protein>
<dbReference type="AlphaFoldDB" id="A0A376BTN1"/>
<dbReference type="InterPro" id="IPR025714">
    <property type="entry name" value="Methyltranfer_dom"/>
</dbReference>
<dbReference type="InterPro" id="IPR023149">
    <property type="entry name" value="Trans_acon_MeTrfase_C"/>
</dbReference>
<dbReference type="RefSeq" id="WP_034296160.1">
    <property type="nucleotide sequence ID" value="NZ_CP091519.2"/>
</dbReference>
<dbReference type="NCBIfam" id="NF002463">
    <property type="entry name" value="PRK01683.1"/>
    <property type="match status" value="1"/>
</dbReference>
<dbReference type="CDD" id="cd02440">
    <property type="entry name" value="AdoMet_MTases"/>
    <property type="match status" value="1"/>
</dbReference>
<dbReference type="PANTHER" id="PTHR43861:SF1">
    <property type="entry name" value="TRANS-ACONITATE 2-METHYLTRANSFERASE"/>
    <property type="match status" value="1"/>
</dbReference>
<dbReference type="Pfam" id="PF13847">
    <property type="entry name" value="Methyltransf_31"/>
    <property type="match status" value="1"/>
</dbReference>
<evidence type="ECO:0000313" key="2">
    <source>
        <dbReference type="EMBL" id="SSY80198.1"/>
    </source>
</evidence>
<evidence type="ECO:0000313" key="3">
    <source>
        <dbReference type="Proteomes" id="UP000254209"/>
    </source>
</evidence>
<name>A0A376BTN1_9NEIS</name>
<dbReference type="GO" id="GO:0032259">
    <property type="term" value="P:methylation"/>
    <property type="evidence" value="ECO:0007669"/>
    <property type="project" value="UniProtKB-KW"/>
</dbReference>
<dbReference type="PANTHER" id="PTHR43861">
    <property type="entry name" value="TRANS-ACONITATE 2-METHYLTRANSFERASE-RELATED"/>
    <property type="match status" value="1"/>
</dbReference>
<gene>
    <name evidence="2" type="primary">tam</name>
    <name evidence="2" type="ORF">NCTC10283_01752</name>
</gene>
<sequence length="260" mass="29815">MPQDWNPQAYLNFATQRNRPALELLSHILHRPAQHITDLGCGAGNSTALLREVWQHAHITGVDNSPNMLAAARENLPSCEFIQQDFHDWCSDVPQDVIFANASLQWSPEPETLFSHIIEQLAPNGVLAIQMPDNLNEPSHRLMNEVAQLPQWRTTMQQVASRPNILKVHDSYDIFVKNHCRVDTWHTVYHHVLPDVASIAQMFASTALRPYLACLDETQQFEFQEIYIQKLQQYYPKQYDGQILLSLPRLFIVAEKVQAA</sequence>
<dbReference type="OrthoDB" id="9795085at2"/>
<keyword evidence="2" id="KW-0808">Transferase</keyword>
<keyword evidence="2" id="KW-0489">Methyltransferase</keyword>
<reference evidence="2 3" key="1">
    <citation type="submission" date="2018-06" db="EMBL/GenBank/DDBJ databases">
        <authorList>
            <consortium name="Pathogen Informatics"/>
            <person name="Doyle S."/>
        </authorList>
    </citation>
    <scope>NUCLEOTIDE SEQUENCE [LARGE SCALE GENOMIC DNA]</scope>
    <source>
        <strain evidence="2 3">NCTC10283</strain>
    </source>
</reference>
<organism evidence="2 3">
    <name type="scientific">Alysiella crassa</name>
    <dbReference type="NCBI Taxonomy" id="153491"/>
    <lineage>
        <taxon>Bacteria</taxon>
        <taxon>Pseudomonadati</taxon>
        <taxon>Pseudomonadota</taxon>
        <taxon>Betaproteobacteria</taxon>
        <taxon>Neisseriales</taxon>
        <taxon>Neisseriaceae</taxon>
        <taxon>Alysiella</taxon>
    </lineage>
</organism>
<accession>A0A376BTN1</accession>
<dbReference type="Proteomes" id="UP000254209">
    <property type="component" value="Unassembled WGS sequence"/>
</dbReference>
<proteinExistence type="predicted"/>
<keyword evidence="3" id="KW-1185">Reference proteome</keyword>
<evidence type="ECO:0000259" key="1">
    <source>
        <dbReference type="Pfam" id="PF13847"/>
    </source>
</evidence>
<dbReference type="EMBL" id="UFSO01000003">
    <property type="protein sequence ID" value="SSY80198.1"/>
    <property type="molecule type" value="Genomic_DNA"/>
</dbReference>